<organism evidence="2 3">
    <name type="scientific">Metarhizium robertsii (strain ARSEF 23 / ATCC MYA-3075)</name>
    <name type="common">Metarhizium anisopliae (strain ARSEF 23)</name>
    <dbReference type="NCBI Taxonomy" id="655844"/>
    <lineage>
        <taxon>Eukaryota</taxon>
        <taxon>Fungi</taxon>
        <taxon>Dikarya</taxon>
        <taxon>Ascomycota</taxon>
        <taxon>Pezizomycotina</taxon>
        <taxon>Sordariomycetes</taxon>
        <taxon>Hypocreomycetidae</taxon>
        <taxon>Hypocreales</taxon>
        <taxon>Clavicipitaceae</taxon>
        <taxon>Metarhizium</taxon>
    </lineage>
</organism>
<feature type="compositionally biased region" description="Basic and acidic residues" evidence="1">
    <location>
        <begin position="40"/>
        <end position="51"/>
    </location>
</feature>
<keyword evidence="3" id="KW-1185">Reference proteome</keyword>
<protein>
    <submittedName>
        <fullName evidence="2">Uncharacterized protein</fullName>
    </submittedName>
</protein>
<proteinExistence type="predicted"/>
<reference evidence="2 3" key="2">
    <citation type="journal article" date="2014" name="Proc. Natl. Acad. Sci. U.S.A.">
        <title>Trajectory and genomic determinants of fungal-pathogen speciation and host adaptation.</title>
        <authorList>
            <person name="Hu X."/>
            <person name="Xiao G."/>
            <person name="Zheng P."/>
            <person name="Shang Y."/>
            <person name="Su Y."/>
            <person name="Zhang X."/>
            <person name="Liu X."/>
            <person name="Zhan S."/>
            <person name="St Leger R.J."/>
            <person name="Wang C."/>
        </authorList>
    </citation>
    <scope>GENOME REANNOTATION</scope>
    <source>
        <strain evidence="3">ARSEF 23 / ATCC MYA-3075</strain>
    </source>
</reference>
<dbReference type="EMBL" id="ADNJ02000005">
    <property type="protein sequence ID" value="EFZ00311.1"/>
    <property type="molecule type" value="Genomic_DNA"/>
</dbReference>
<dbReference type="Proteomes" id="UP000002498">
    <property type="component" value="Unassembled WGS sequence"/>
</dbReference>
<comment type="caution">
    <text evidence="2">The sequence shown here is derived from an EMBL/GenBank/DDBJ whole genome shotgun (WGS) entry which is preliminary data.</text>
</comment>
<gene>
    <name evidence="2" type="ORF">MAA_04088</name>
</gene>
<evidence type="ECO:0000256" key="1">
    <source>
        <dbReference type="SAM" id="MobiDB-lite"/>
    </source>
</evidence>
<sequence>MGPREQRTKHGARRGTATKQQAGGRLVASGANRQKRQARHHEPAPQREHWSSRIRTSRTSLATVESIDASSTVDALQSMSALCVADSQGLPLPGWVRVLGHSPLPRAPGAVWRLSPPLAAPNSQSLNSTAIHVWYIQTAPPHPGRPGPYSSPSSSSFQSLLCADTPAGRVALDCQLLRRKTTAPVSGRRIRYTIATLRASIATWHFLGPTLNLGRQRQAQTPPTARRFPSSRTKLSRRPVIFSLSRYYLRINTSICFCDSSSWRIPTSIAWLDAATETLHSACDKDLSSFATRHFCNLRAEFPLSIHPPCFNGHSVRLPEINDDHRAGLATSVIAYNASHPPTMPPLEPYRAARPRHLRQAAAAPKTPEPFAESQAQPPSPARPKFRLRRRTTSSQLNAPTQQFLASVAAADVPVPSIEGPQVYDDDQDMLSIAYPSIPQLDRIDDVTFEHPGPRRTFSPPKTPAPELAPSPSTKQFPDWSIDAAISSLESSPEYDSSRPSTARSSETSSSLCSRFSLASEDLSQCASPESDHCDRFGRFLSPEDAGRAVRSLMTATRSAKSRKAPWTRAMSQHLWSTYAMYLQDPKVTPFQVGKSGIPPPGVCMRVAREAKRSWKGSRPVAKSEIKSRSSTPTAEAAGPYIEWPHTCAATRGHLRELCKARGGPSRSLQNLSNSPASFGKSINRFWNRRSAPARSPTVFSASDMAMSLAICTSDSMQPQGPLARLTASQPEPSTKATTLGHQPIFALGDTLDQPRPPLGSPFMARSYGPSSSTGLEEAFDVSPEAQRQARTVGTLRGLRSPLRLDQSRSSMQKRRSRQSVLEPQRTKRPSLGSDFWIDPASNENAASSAPLIQFSSTDSNHHDSLFVPRANLQELFEASHPAPSPAAGSSGFPPITGLTPSQTVPARLGSPFSAKAASHSFPNRHFSVSTINVDAVVRPFATVHQTGGESVNSAASSSNKTPLANRLAYIDERLKRFRRRDREGRRSQSPF</sequence>
<dbReference type="KEGG" id="maj:MAA_04088"/>
<evidence type="ECO:0000313" key="3">
    <source>
        <dbReference type="Proteomes" id="UP000002498"/>
    </source>
</evidence>
<feature type="region of interest" description="Disordered" evidence="1">
    <location>
        <begin position="447"/>
        <end position="478"/>
    </location>
</feature>
<evidence type="ECO:0000313" key="2">
    <source>
        <dbReference type="EMBL" id="EFZ00311.1"/>
    </source>
</evidence>
<feature type="compositionally biased region" description="Low complexity" evidence="1">
    <location>
        <begin position="880"/>
        <end position="895"/>
    </location>
</feature>
<feature type="region of interest" description="Disordered" evidence="1">
    <location>
        <begin position="764"/>
        <end position="840"/>
    </location>
</feature>
<dbReference type="RefSeq" id="XP_007820277.1">
    <property type="nucleotide sequence ID" value="XM_007822086.1"/>
</dbReference>
<feature type="region of interest" description="Disordered" evidence="1">
    <location>
        <begin position="1"/>
        <end position="57"/>
    </location>
</feature>
<dbReference type="AlphaFoldDB" id="E9EVN9"/>
<dbReference type="GeneID" id="19258374"/>
<name>E9EVN9_METRA</name>
<feature type="region of interest" description="Disordered" evidence="1">
    <location>
        <begin position="880"/>
        <end position="901"/>
    </location>
</feature>
<reference evidence="2 3" key="1">
    <citation type="journal article" date="2011" name="PLoS Genet.">
        <title>Genome sequencing and comparative transcriptomics of the model entomopathogenic fungi Metarhizium anisopliae and M. acridum.</title>
        <authorList>
            <person name="Gao Q."/>
            <person name="Jin K."/>
            <person name="Ying S.H."/>
            <person name="Zhang Y."/>
            <person name="Xiao G."/>
            <person name="Shang Y."/>
            <person name="Duan Z."/>
            <person name="Hu X."/>
            <person name="Xie X.Q."/>
            <person name="Zhou G."/>
            <person name="Peng G."/>
            <person name="Luo Z."/>
            <person name="Huang W."/>
            <person name="Wang B."/>
            <person name="Fang W."/>
            <person name="Wang S."/>
            <person name="Zhong Y."/>
            <person name="Ma L.J."/>
            <person name="St Leger R.J."/>
            <person name="Zhao G.P."/>
            <person name="Pei Y."/>
            <person name="Feng M.G."/>
            <person name="Xia Y."/>
            <person name="Wang C."/>
        </authorList>
    </citation>
    <scope>NUCLEOTIDE SEQUENCE [LARGE SCALE GENOMIC DNA]</scope>
    <source>
        <strain evidence="3">ARSEF 23 / ATCC MYA-3075</strain>
    </source>
</reference>
<accession>E9EVN9</accession>
<dbReference type="OrthoDB" id="419770at2759"/>
<feature type="region of interest" description="Disordered" evidence="1">
    <location>
        <begin position="357"/>
        <end position="385"/>
    </location>
</feature>
<feature type="region of interest" description="Disordered" evidence="1">
    <location>
        <begin position="615"/>
        <end position="638"/>
    </location>
</feature>
<dbReference type="HOGENOM" id="CLU_012261_1_0_1"/>